<keyword evidence="5" id="KW-0150">Chloroplast</keyword>
<dbReference type="InterPro" id="IPR023803">
    <property type="entry name" value="Ribosomal_bS16_dom_sf"/>
</dbReference>
<protein>
    <recommendedName>
        <fullName evidence="4">Small ribosomal subunit protein bS16c</fullName>
    </recommendedName>
</protein>
<geneLocation type="chloroplast" evidence="5"/>
<dbReference type="InterPro" id="IPR000307">
    <property type="entry name" value="Ribosomal_bS16"/>
</dbReference>
<comment type="similarity">
    <text evidence="1 4">Belongs to the bacterial ribosomal protein bS16 family.</text>
</comment>
<dbReference type="NCBIfam" id="TIGR00002">
    <property type="entry name" value="S16"/>
    <property type="match status" value="1"/>
</dbReference>
<comment type="subcellular location">
    <subcellularLocation>
        <location evidence="4">Plastid</location>
        <location evidence="4">Chloroplast</location>
    </subcellularLocation>
</comment>
<evidence type="ECO:0000313" key="5">
    <source>
        <dbReference type="EMBL" id="AID67487.1"/>
    </source>
</evidence>
<keyword evidence="2 4" id="KW-0689">Ribosomal protein</keyword>
<reference evidence="5" key="1">
    <citation type="journal article" date="2014" name="BMC Genomics">
        <title>Six newly sequenced chloroplast genomes from prasinophyte green algae provide insights into the relationships among prasinophyte lineages and the diversity of streamlined genome architecture in picoplanktonic species.</title>
        <authorList>
            <person name="Lemieux C."/>
            <person name="Otis C."/>
            <person name="Turmel M."/>
        </authorList>
    </citation>
    <scope>NUCLEOTIDE SEQUENCE</scope>
</reference>
<gene>
    <name evidence="4 5" type="primary">rps16</name>
</gene>
<evidence type="ECO:0000256" key="3">
    <source>
        <dbReference type="ARBA" id="ARBA00023274"/>
    </source>
</evidence>
<dbReference type="GO" id="GO:0015935">
    <property type="term" value="C:small ribosomal subunit"/>
    <property type="evidence" value="ECO:0007669"/>
    <property type="project" value="TreeGrafter"/>
</dbReference>
<accession>A0A088CJT9</accession>
<dbReference type="HAMAP" id="MF_00385">
    <property type="entry name" value="Ribosomal_bS16"/>
    <property type="match status" value="1"/>
</dbReference>
<dbReference type="PANTHER" id="PTHR12919">
    <property type="entry name" value="30S RIBOSOMAL PROTEIN S16"/>
    <property type="match status" value="1"/>
</dbReference>
<dbReference type="GO" id="GO:0005739">
    <property type="term" value="C:mitochondrion"/>
    <property type="evidence" value="ECO:0007669"/>
    <property type="project" value="GOC"/>
</dbReference>
<evidence type="ECO:0000256" key="2">
    <source>
        <dbReference type="ARBA" id="ARBA00022980"/>
    </source>
</evidence>
<dbReference type="GO" id="GO:0003735">
    <property type="term" value="F:structural constituent of ribosome"/>
    <property type="evidence" value="ECO:0007669"/>
    <property type="project" value="InterPro"/>
</dbReference>
<dbReference type="Gene3D" id="3.30.1320.10">
    <property type="match status" value="1"/>
</dbReference>
<dbReference type="EMBL" id="KJ746597">
    <property type="protein sequence ID" value="AID67487.1"/>
    <property type="molecule type" value="Genomic_DNA"/>
</dbReference>
<organism evidence="5">
    <name type="scientific">Prasinococcus sp. CCMP1194</name>
    <dbReference type="NCBI Taxonomy" id="110672"/>
    <lineage>
        <taxon>Eukaryota</taxon>
        <taxon>Viridiplantae</taxon>
        <taxon>Prasinodermophyta</taxon>
        <taxon>Palmophyllophyceae</taxon>
        <taxon>Prasinococcales</taxon>
        <taxon>Prasinococcaceae</taxon>
        <taxon>Prasinococcus</taxon>
    </lineage>
</organism>
<keyword evidence="3 4" id="KW-0687">Ribonucleoprotein</keyword>
<name>A0A088CJT9_9VIRI</name>
<dbReference type="GO" id="GO:0032543">
    <property type="term" value="P:mitochondrial translation"/>
    <property type="evidence" value="ECO:0007669"/>
    <property type="project" value="TreeGrafter"/>
</dbReference>
<dbReference type="Pfam" id="PF00886">
    <property type="entry name" value="Ribosomal_S16"/>
    <property type="match status" value="1"/>
</dbReference>
<keyword evidence="5" id="KW-0934">Plastid</keyword>
<sequence>MVKLRLRRLGRKKRPFFQIVALDHRARREGRFLAKLGFYDPINDETRLDVKKIREFLKTGAQPSKTVLSLLTKSRIINS</sequence>
<proteinExistence type="inferred from homology"/>
<dbReference type="AlphaFoldDB" id="A0A088CJT9"/>
<dbReference type="GO" id="GO:0009507">
    <property type="term" value="C:chloroplast"/>
    <property type="evidence" value="ECO:0007669"/>
    <property type="project" value="UniProtKB-SubCell"/>
</dbReference>
<dbReference type="SUPFAM" id="SSF54565">
    <property type="entry name" value="Ribosomal protein S16"/>
    <property type="match status" value="1"/>
</dbReference>
<evidence type="ECO:0000256" key="1">
    <source>
        <dbReference type="ARBA" id="ARBA00006668"/>
    </source>
</evidence>
<dbReference type="PANTHER" id="PTHR12919:SF20">
    <property type="entry name" value="SMALL RIBOSOMAL SUBUNIT PROTEIN BS16M"/>
    <property type="match status" value="1"/>
</dbReference>
<evidence type="ECO:0000256" key="4">
    <source>
        <dbReference type="HAMAP-Rule" id="MF_00385"/>
    </source>
</evidence>